<dbReference type="Proteomes" id="UP000235739">
    <property type="component" value="Unassembled WGS sequence"/>
</dbReference>
<dbReference type="PROSITE" id="PS51318">
    <property type="entry name" value="TAT"/>
    <property type="match status" value="1"/>
</dbReference>
<keyword evidence="3" id="KW-0862">Zinc</keyword>
<dbReference type="SUPFAM" id="SSF53056">
    <property type="entry name" value="beta-carbonic anhydrase, cab"/>
    <property type="match status" value="1"/>
</dbReference>
<sequence>MNQMQKTRLLDVIYCQALVNFCWAADQTPLEGMMPQPEPRFLNRQNPTPAGPSRRGLLAGSSGLIALAGLAACASPQAPETGRANLAGPPQTPDEVLQVLRAGNQRYADGMPEHPNQATERRNEQAEHQNPFALIHGCVDSRVTPELLFDQGIGDLFVTRTAGGVLDGTLVGSMEFAVSSPYSVPLLVILGHAACGAVAGTLKAMEEDAKNPQLPGEMVDFAEQIAPVARRAKVEGSGSEEVDHVVQANARAVTAQLLKRSAIIREAVQEKRTRVVAAVYDLDSGEVRWLDG</sequence>
<dbReference type="PANTHER" id="PTHR11002">
    <property type="entry name" value="CARBONIC ANHYDRASE"/>
    <property type="match status" value="1"/>
</dbReference>
<dbReference type="InterPro" id="IPR036874">
    <property type="entry name" value="Carbonic_anhydrase_sf"/>
</dbReference>
<evidence type="ECO:0000256" key="3">
    <source>
        <dbReference type="PIRSR" id="PIRSR601765-1"/>
    </source>
</evidence>
<dbReference type="Gene3D" id="3.40.1050.10">
    <property type="entry name" value="Carbonic anhydrase"/>
    <property type="match status" value="1"/>
</dbReference>
<dbReference type="EMBL" id="PNQX01000004">
    <property type="protein sequence ID" value="PMQ18737.1"/>
    <property type="molecule type" value="Genomic_DNA"/>
</dbReference>
<reference evidence="5 6" key="1">
    <citation type="journal article" date="2017" name="Elife">
        <title>Extensive horizontal gene transfer in cheese-associated bacteria.</title>
        <authorList>
            <person name="Bonham K.S."/>
            <person name="Wolfe B.E."/>
            <person name="Dutton R.J."/>
        </authorList>
    </citation>
    <scope>NUCLEOTIDE SEQUENCE [LARGE SCALE GENOMIC DNA]</scope>
    <source>
        <strain evidence="5 6">JB182</strain>
    </source>
</reference>
<evidence type="ECO:0000313" key="5">
    <source>
        <dbReference type="EMBL" id="PMQ18737.1"/>
    </source>
</evidence>
<comment type="function">
    <text evidence="2">Catalyzes the reversible hydration of carbon dioxide to form bicarbonate.</text>
</comment>
<dbReference type="GO" id="GO:0004089">
    <property type="term" value="F:carbonate dehydratase activity"/>
    <property type="evidence" value="ECO:0007669"/>
    <property type="project" value="InterPro"/>
</dbReference>
<feature type="binding site" evidence="3">
    <location>
        <position position="140"/>
    </location>
    <ligand>
        <name>Zn(2+)</name>
        <dbReference type="ChEBI" id="CHEBI:29105"/>
    </ligand>
</feature>
<accession>A0A2N7RXX6</accession>
<feature type="region of interest" description="Disordered" evidence="4">
    <location>
        <begin position="34"/>
        <end position="55"/>
    </location>
</feature>
<evidence type="ECO:0000313" key="6">
    <source>
        <dbReference type="Proteomes" id="UP000235739"/>
    </source>
</evidence>
<dbReference type="PANTHER" id="PTHR11002:SF79">
    <property type="entry name" value="CARBONIC ANHYDRASE 2"/>
    <property type="match status" value="1"/>
</dbReference>
<evidence type="ECO:0000256" key="2">
    <source>
        <dbReference type="ARBA" id="ARBA00024993"/>
    </source>
</evidence>
<evidence type="ECO:0000256" key="4">
    <source>
        <dbReference type="SAM" id="MobiDB-lite"/>
    </source>
</evidence>
<evidence type="ECO:0000256" key="1">
    <source>
        <dbReference type="ARBA" id="ARBA00006217"/>
    </source>
</evidence>
<dbReference type="CDD" id="cd03378">
    <property type="entry name" value="beta_CA_cladeC"/>
    <property type="match status" value="1"/>
</dbReference>
<dbReference type="InterPro" id="IPR006311">
    <property type="entry name" value="TAT_signal"/>
</dbReference>
<organism evidence="5 6">
    <name type="scientific">Glutamicibacter arilaitensis</name>
    <dbReference type="NCBI Taxonomy" id="256701"/>
    <lineage>
        <taxon>Bacteria</taxon>
        <taxon>Bacillati</taxon>
        <taxon>Actinomycetota</taxon>
        <taxon>Actinomycetes</taxon>
        <taxon>Micrococcales</taxon>
        <taxon>Micrococcaceae</taxon>
        <taxon>Glutamicibacter</taxon>
    </lineage>
</organism>
<dbReference type="InterPro" id="IPR001765">
    <property type="entry name" value="Carbonic_anhydrase"/>
</dbReference>
<keyword evidence="3" id="KW-0479">Metal-binding</keyword>
<comment type="similarity">
    <text evidence="1">Belongs to the beta-class carbonic anhydrase family.</text>
</comment>
<feature type="binding site" evidence="3">
    <location>
        <position position="195"/>
    </location>
    <ligand>
        <name>Zn(2+)</name>
        <dbReference type="ChEBI" id="CHEBI:29105"/>
    </ligand>
</feature>
<gene>
    <name evidence="5" type="ORF">CIK84_18330</name>
</gene>
<feature type="binding site" evidence="3">
    <location>
        <position position="192"/>
    </location>
    <ligand>
        <name>Zn(2+)</name>
        <dbReference type="ChEBI" id="CHEBI:29105"/>
    </ligand>
</feature>
<proteinExistence type="inferred from homology"/>
<feature type="binding site" evidence="3">
    <location>
        <position position="138"/>
    </location>
    <ligand>
        <name>Zn(2+)</name>
        <dbReference type="ChEBI" id="CHEBI:29105"/>
    </ligand>
</feature>
<comment type="caution">
    <text evidence="5">The sequence shown here is derived from an EMBL/GenBank/DDBJ whole genome shotgun (WGS) entry which is preliminary data.</text>
</comment>
<dbReference type="SMART" id="SM00947">
    <property type="entry name" value="Pro_CA"/>
    <property type="match status" value="1"/>
</dbReference>
<dbReference type="Pfam" id="PF00484">
    <property type="entry name" value="Pro_CA"/>
    <property type="match status" value="1"/>
</dbReference>
<comment type="cofactor">
    <cofactor evidence="3">
        <name>Zn(2+)</name>
        <dbReference type="ChEBI" id="CHEBI:29105"/>
    </cofactor>
    <text evidence="3">Binds 1 zinc ion per subunit.</text>
</comment>
<name>A0A2N7RXX6_9MICC</name>
<protein>
    <submittedName>
        <fullName evidence="5">Carbonic anhydrase</fullName>
    </submittedName>
</protein>
<dbReference type="GO" id="GO:0008270">
    <property type="term" value="F:zinc ion binding"/>
    <property type="evidence" value="ECO:0007669"/>
    <property type="project" value="InterPro"/>
</dbReference>
<dbReference type="AlphaFoldDB" id="A0A2N7RXX6"/>